<name>A0A066RRS5_9GAMM</name>
<dbReference type="NCBIfam" id="NF038125">
    <property type="entry name" value="PEP_CTERM_THxN"/>
    <property type="match status" value="1"/>
</dbReference>
<dbReference type="InterPro" id="IPR047995">
    <property type="entry name" value="Choice_anch_K"/>
</dbReference>
<keyword evidence="2" id="KW-1185">Reference proteome</keyword>
<evidence type="ECO:0000313" key="2">
    <source>
        <dbReference type="Proteomes" id="UP000027192"/>
    </source>
</evidence>
<dbReference type="AlphaFoldDB" id="A0A066RRS5"/>
<accession>A0A066RRS5</accession>
<evidence type="ECO:0008006" key="3">
    <source>
        <dbReference type="Google" id="ProtNLM"/>
    </source>
</evidence>
<dbReference type="NCBIfam" id="NF038131">
    <property type="entry name" value="choice_anch_K"/>
    <property type="match status" value="1"/>
</dbReference>
<dbReference type="STRING" id="1654360.EA58_09900"/>
<comment type="caution">
    <text evidence="1">The sequence shown here is derived from an EMBL/GenBank/DDBJ whole genome shotgun (WGS) entry which is preliminary data.</text>
</comment>
<proteinExistence type="predicted"/>
<dbReference type="EMBL" id="JMIB01000018">
    <property type="protein sequence ID" value="KDM91811.1"/>
    <property type="molecule type" value="Genomic_DNA"/>
</dbReference>
<reference evidence="1 2" key="1">
    <citation type="submission" date="2014-04" db="EMBL/GenBank/DDBJ databases">
        <title>Draft genome sequence of Photobacterium halotolerans S2753: a solonamide, ngercheumicin and holomycin producer.</title>
        <authorList>
            <person name="Machado H.R."/>
            <person name="Gram L."/>
        </authorList>
    </citation>
    <scope>NUCLEOTIDE SEQUENCE [LARGE SCALE GENOMIC DNA]</scope>
    <source>
        <strain evidence="1 2">S2753</strain>
    </source>
</reference>
<evidence type="ECO:0000313" key="1">
    <source>
        <dbReference type="EMBL" id="KDM91811.1"/>
    </source>
</evidence>
<organism evidence="1 2">
    <name type="scientific">Photobacterium galatheae</name>
    <dbReference type="NCBI Taxonomy" id="1654360"/>
    <lineage>
        <taxon>Bacteria</taxon>
        <taxon>Pseudomonadati</taxon>
        <taxon>Pseudomonadota</taxon>
        <taxon>Gammaproteobacteria</taxon>
        <taxon>Vibrionales</taxon>
        <taxon>Vibrionaceae</taxon>
        <taxon>Photobacterium</taxon>
    </lineage>
</organism>
<dbReference type="Proteomes" id="UP000027192">
    <property type="component" value="Unassembled WGS sequence"/>
</dbReference>
<gene>
    <name evidence="1" type="ORF">EA58_09900</name>
</gene>
<sequence>MHDFLIILLKCLISQSVVQMRLGRNGIYVDTCSPNKIFWLGGCMKSFAKAVMSGLILLVSAHVSAAIVDVDFGDFTGSWVNAVAEPGQGQPVTSGNGTVNPTLRWGKPLYHHPGKQSGYQFESTAGFQTQFDTDTGTSDDFLLGEFTHLNNMILSSGARLKTVDLQLSTTVAIDGAAPIDVQFVFHFHHDETLNSAKHCANGEANGQGVNAHGCADIISVTTSDFSDVTEINGIQYTLNIQGFLVNGLFTDHFETMEKSTNSAIIRANISAMQIDTPVSEPSGLAIFGAFFIGGAVLRLKQKFQSR</sequence>
<protein>
    <recommendedName>
        <fullName evidence="3">PEP-CTERM protein-sorting domain-containing protein</fullName>
    </recommendedName>
</protein>